<proteinExistence type="predicted"/>
<organism evidence="2 3">
    <name type="scientific">Brevundimonas lenta</name>
    <dbReference type="NCBI Taxonomy" id="424796"/>
    <lineage>
        <taxon>Bacteria</taxon>
        <taxon>Pseudomonadati</taxon>
        <taxon>Pseudomonadota</taxon>
        <taxon>Alphaproteobacteria</taxon>
        <taxon>Caulobacterales</taxon>
        <taxon>Caulobacteraceae</taxon>
        <taxon>Brevundimonas</taxon>
    </lineage>
</organism>
<reference evidence="2 3" key="1">
    <citation type="submission" date="2020-08" db="EMBL/GenBank/DDBJ databases">
        <title>Genomic Encyclopedia of Type Strains, Phase IV (KMG-IV): sequencing the most valuable type-strain genomes for metagenomic binning, comparative biology and taxonomic classification.</title>
        <authorList>
            <person name="Goeker M."/>
        </authorList>
    </citation>
    <scope>NUCLEOTIDE SEQUENCE [LARGE SCALE GENOMIC DNA]</scope>
    <source>
        <strain evidence="2 3">DSM 23960</strain>
    </source>
</reference>
<sequence length="359" mass="38193">MMLAAVLLAMAGQAAAQDVHQARVDLGEPAQGYAFYNRPGATVAEHNAELARCAADTWFGEDGQEFRRMGLAYELFWGGTARAVPVVKTENCMIARGWRVFELESAEGAAVAGLSGAALAERAGPWLGAETPPGRLVRSFTNQLARPNGYGTASRPRPASPGHISLKIFMEGDASVELPLLDLRAVFKQPRAKTLRWPQLPEPAPGNAIVIMRLSGTHYALAFEQDVEDSAPLGQSFGAMPSRNGRWVAVEVPAGRWRIARIQSLNLCFGSPAFEVAAGEVVYAGHFDTAGARLGPDLDLAPVRAAVQGPVVERLRPAVYRNGSTGDCNMPNIGYALEFPGAEFEPGYRGGSVAAAPAP</sequence>
<comment type="caution">
    <text evidence="2">The sequence shown here is derived from an EMBL/GenBank/DDBJ whole genome shotgun (WGS) entry which is preliminary data.</text>
</comment>
<protein>
    <submittedName>
        <fullName evidence="2">Uncharacterized protein</fullName>
    </submittedName>
</protein>
<dbReference type="EMBL" id="JACIDM010000003">
    <property type="protein sequence ID" value="MBB4084331.1"/>
    <property type="molecule type" value="Genomic_DNA"/>
</dbReference>
<name>A0A7W6JHP9_9CAUL</name>
<gene>
    <name evidence="2" type="ORF">GGR12_003219</name>
</gene>
<feature type="chain" id="PRO_5031272790" evidence="1">
    <location>
        <begin position="17"/>
        <end position="359"/>
    </location>
</feature>
<dbReference type="AlphaFoldDB" id="A0A7W6JHP9"/>
<feature type="signal peptide" evidence="1">
    <location>
        <begin position="1"/>
        <end position="16"/>
    </location>
</feature>
<evidence type="ECO:0000256" key="1">
    <source>
        <dbReference type="SAM" id="SignalP"/>
    </source>
</evidence>
<keyword evidence="1" id="KW-0732">Signal</keyword>
<dbReference type="RefSeq" id="WP_183205650.1">
    <property type="nucleotide sequence ID" value="NZ_BAAAER010000003.1"/>
</dbReference>
<keyword evidence="3" id="KW-1185">Reference proteome</keyword>
<evidence type="ECO:0000313" key="2">
    <source>
        <dbReference type="EMBL" id="MBB4084331.1"/>
    </source>
</evidence>
<dbReference type="Proteomes" id="UP000529946">
    <property type="component" value="Unassembled WGS sequence"/>
</dbReference>
<accession>A0A7W6JHP9</accession>
<evidence type="ECO:0000313" key="3">
    <source>
        <dbReference type="Proteomes" id="UP000529946"/>
    </source>
</evidence>